<reference evidence="1" key="1">
    <citation type="submission" date="2020-05" db="EMBL/GenBank/DDBJ databases">
        <title>Phylogenomic resolution of chytrid fungi.</title>
        <authorList>
            <person name="Stajich J.E."/>
            <person name="Amses K."/>
            <person name="Simmons R."/>
            <person name="Seto K."/>
            <person name="Myers J."/>
            <person name="Bonds A."/>
            <person name="Quandt C.A."/>
            <person name="Barry K."/>
            <person name="Liu P."/>
            <person name="Grigoriev I."/>
            <person name="Longcore J.E."/>
            <person name="James T.Y."/>
        </authorList>
    </citation>
    <scope>NUCLEOTIDE SEQUENCE</scope>
    <source>
        <strain evidence="1">PLAUS21</strain>
    </source>
</reference>
<protein>
    <recommendedName>
        <fullName evidence="3">F-box domain-containing protein</fullName>
    </recommendedName>
</protein>
<organism evidence="1 2">
    <name type="scientific">Boothiomyces macroporosus</name>
    <dbReference type="NCBI Taxonomy" id="261099"/>
    <lineage>
        <taxon>Eukaryota</taxon>
        <taxon>Fungi</taxon>
        <taxon>Fungi incertae sedis</taxon>
        <taxon>Chytridiomycota</taxon>
        <taxon>Chytridiomycota incertae sedis</taxon>
        <taxon>Chytridiomycetes</taxon>
        <taxon>Rhizophydiales</taxon>
        <taxon>Terramycetaceae</taxon>
        <taxon>Boothiomyces</taxon>
    </lineage>
</organism>
<dbReference type="Proteomes" id="UP001210925">
    <property type="component" value="Unassembled WGS sequence"/>
</dbReference>
<evidence type="ECO:0008006" key="3">
    <source>
        <dbReference type="Google" id="ProtNLM"/>
    </source>
</evidence>
<sequence>MLEELAPDILELQILYYLKEQDLIILSQVNRALRKRFYPAARYNQLQCHIGTFWPHLNLPERYADKLFNQLKCNWKFKSILIHESTFQKFAATLPTAEKFTLKMSCYESRFTYACLHKANLVTNLYVDWWMDGGHLNPFKTLGEMKRLRYLNISHMSNFAALSLLKYLPLTNINTLKLAFWPTKLNFVSKLTKVLPQTRITKLAFWSNLSTAEMTDLVSSITKPKVLKCCYPHQRPMPVLPTGFQLQSLTLVVSPDIQPILMANLQNMNLITLKILVQEELNKDFFEIISHTLITDLSLQGGDANKWCTMIANNIHLIKLKKLGIGNEVYETGLEDLMSTIGKSPIQELNLN</sequence>
<dbReference type="EMBL" id="JADGKB010000093">
    <property type="protein sequence ID" value="KAJ3254064.1"/>
    <property type="molecule type" value="Genomic_DNA"/>
</dbReference>
<gene>
    <name evidence="1" type="ORF">HK103_007525</name>
</gene>
<proteinExistence type="predicted"/>
<keyword evidence="2" id="KW-1185">Reference proteome</keyword>
<accession>A0AAD5Y1D5</accession>
<feature type="non-terminal residue" evidence="1">
    <location>
        <position position="352"/>
    </location>
</feature>
<comment type="caution">
    <text evidence="1">The sequence shown here is derived from an EMBL/GenBank/DDBJ whole genome shotgun (WGS) entry which is preliminary data.</text>
</comment>
<evidence type="ECO:0000313" key="1">
    <source>
        <dbReference type="EMBL" id="KAJ3254064.1"/>
    </source>
</evidence>
<dbReference type="InterPro" id="IPR032675">
    <property type="entry name" value="LRR_dom_sf"/>
</dbReference>
<evidence type="ECO:0000313" key="2">
    <source>
        <dbReference type="Proteomes" id="UP001210925"/>
    </source>
</evidence>
<name>A0AAD5Y1D5_9FUNG</name>
<dbReference type="Gene3D" id="3.80.10.10">
    <property type="entry name" value="Ribonuclease Inhibitor"/>
    <property type="match status" value="1"/>
</dbReference>
<dbReference type="AlphaFoldDB" id="A0AAD5Y1D5"/>